<sequence length="59" mass="6491">MKRVLAMFTVLNTGSQELRLHLAQRCLLPPSLGQNWLLPGLVLWVLALGSSELCSKPCS</sequence>
<gene>
    <name evidence="1" type="ORF">I79_021928</name>
</gene>
<evidence type="ECO:0000313" key="2">
    <source>
        <dbReference type="Proteomes" id="UP000001075"/>
    </source>
</evidence>
<accession>G3IDY7</accession>
<dbReference type="EMBL" id="JH002122">
    <property type="protein sequence ID" value="EGW12791.1"/>
    <property type="molecule type" value="Genomic_DNA"/>
</dbReference>
<dbReference type="Proteomes" id="UP000001075">
    <property type="component" value="Unassembled WGS sequence"/>
</dbReference>
<name>G3IDY7_CRIGR</name>
<proteinExistence type="predicted"/>
<reference evidence="2" key="1">
    <citation type="journal article" date="2011" name="Nat. Biotechnol.">
        <title>The genomic sequence of the Chinese hamster ovary (CHO)-K1 cell line.</title>
        <authorList>
            <person name="Xu X."/>
            <person name="Nagarajan H."/>
            <person name="Lewis N.E."/>
            <person name="Pan S."/>
            <person name="Cai Z."/>
            <person name="Liu X."/>
            <person name="Chen W."/>
            <person name="Xie M."/>
            <person name="Wang W."/>
            <person name="Hammond S."/>
            <person name="Andersen M.R."/>
            <person name="Neff N."/>
            <person name="Passarelli B."/>
            <person name="Koh W."/>
            <person name="Fan H.C."/>
            <person name="Wang J."/>
            <person name="Gui Y."/>
            <person name="Lee K.H."/>
            <person name="Betenbaugh M.J."/>
            <person name="Quake S.R."/>
            <person name="Famili I."/>
            <person name="Palsson B.O."/>
            <person name="Wang J."/>
        </authorList>
    </citation>
    <scope>NUCLEOTIDE SEQUENCE [LARGE SCALE GENOMIC DNA]</scope>
    <source>
        <strain evidence="2">CHO K1 cell line</strain>
    </source>
</reference>
<dbReference type="AlphaFoldDB" id="G3IDY7"/>
<evidence type="ECO:0000313" key="1">
    <source>
        <dbReference type="EMBL" id="EGW12791.1"/>
    </source>
</evidence>
<protein>
    <submittedName>
        <fullName evidence="1">Uncharacterized protein</fullName>
    </submittedName>
</protein>
<dbReference type="InParanoid" id="G3IDY7"/>
<organism evidence="1 2">
    <name type="scientific">Cricetulus griseus</name>
    <name type="common">Chinese hamster</name>
    <name type="synonym">Cricetulus barabensis griseus</name>
    <dbReference type="NCBI Taxonomy" id="10029"/>
    <lineage>
        <taxon>Eukaryota</taxon>
        <taxon>Metazoa</taxon>
        <taxon>Chordata</taxon>
        <taxon>Craniata</taxon>
        <taxon>Vertebrata</taxon>
        <taxon>Euteleostomi</taxon>
        <taxon>Mammalia</taxon>
        <taxon>Eutheria</taxon>
        <taxon>Euarchontoglires</taxon>
        <taxon>Glires</taxon>
        <taxon>Rodentia</taxon>
        <taxon>Myomorpha</taxon>
        <taxon>Muroidea</taxon>
        <taxon>Cricetidae</taxon>
        <taxon>Cricetinae</taxon>
        <taxon>Cricetulus</taxon>
    </lineage>
</organism>